<evidence type="ECO:0000313" key="7">
    <source>
        <dbReference type="Ensembl" id="ENSLLEP00000040563.1"/>
    </source>
</evidence>
<reference evidence="7" key="2">
    <citation type="submission" date="2025-09" db="UniProtKB">
        <authorList>
            <consortium name="Ensembl"/>
        </authorList>
    </citation>
    <scope>IDENTIFICATION</scope>
</reference>
<dbReference type="Proteomes" id="UP000694569">
    <property type="component" value="Unplaced"/>
</dbReference>
<evidence type="ECO:0000313" key="8">
    <source>
        <dbReference type="Proteomes" id="UP000694569"/>
    </source>
</evidence>
<evidence type="ECO:0000256" key="5">
    <source>
        <dbReference type="RuleBase" id="RU000651"/>
    </source>
</evidence>
<proteinExistence type="inferred from homology"/>
<dbReference type="InterPro" id="IPR023411">
    <property type="entry name" value="RNaseA_AS"/>
</dbReference>
<comment type="similarity">
    <text evidence="1 5">Belongs to the pancreatic ribonuclease family.</text>
</comment>
<dbReference type="SUPFAM" id="SSF54076">
    <property type="entry name" value="RNase A-like"/>
    <property type="match status" value="1"/>
</dbReference>
<evidence type="ECO:0000256" key="3">
    <source>
        <dbReference type="ARBA" id="ARBA00022759"/>
    </source>
</evidence>
<keyword evidence="4 5" id="KW-0378">Hydrolase</keyword>
<keyword evidence="2 5" id="KW-0540">Nuclease</keyword>
<dbReference type="PANTHER" id="PTHR11437:SF66">
    <property type="entry name" value="RNASE 3"/>
    <property type="match status" value="1"/>
</dbReference>
<dbReference type="Gene3D" id="3.10.130.10">
    <property type="entry name" value="Ribonuclease A-like domain"/>
    <property type="match status" value="1"/>
</dbReference>
<dbReference type="InterPro" id="IPR001427">
    <property type="entry name" value="RNaseA"/>
</dbReference>
<accession>A0A8C5QMW6</accession>
<dbReference type="GeneTree" id="ENSGT01010000228825"/>
<name>A0A8C5QMW6_9ANUR</name>
<feature type="domain" description="Ribonuclease A-domain" evidence="6">
    <location>
        <begin position="2"/>
        <end position="119"/>
    </location>
</feature>
<dbReference type="Pfam" id="PF00074">
    <property type="entry name" value="RnaseA"/>
    <property type="match status" value="1"/>
</dbReference>
<dbReference type="AlphaFoldDB" id="A0A8C5QMW6"/>
<protein>
    <recommendedName>
        <fullName evidence="6">Ribonuclease A-domain domain-containing protein</fullName>
    </recommendedName>
</protein>
<dbReference type="GO" id="GO:0050830">
    <property type="term" value="P:defense response to Gram-positive bacterium"/>
    <property type="evidence" value="ECO:0007669"/>
    <property type="project" value="TreeGrafter"/>
</dbReference>
<dbReference type="GO" id="GO:0004540">
    <property type="term" value="F:RNA nuclease activity"/>
    <property type="evidence" value="ECO:0007669"/>
    <property type="project" value="TreeGrafter"/>
</dbReference>
<dbReference type="PROSITE" id="PS00127">
    <property type="entry name" value="RNASE_PANCREATIC"/>
    <property type="match status" value="1"/>
</dbReference>
<organism evidence="7 8">
    <name type="scientific">Leptobrachium leishanense</name>
    <name type="common">Leishan spiny toad</name>
    <dbReference type="NCBI Taxonomy" id="445787"/>
    <lineage>
        <taxon>Eukaryota</taxon>
        <taxon>Metazoa</taxon>
        <taxon>Chordata</taxon>
        <taxon>Craniata</taxon>
        <taxon>Vertebrata</taxon>
        <taxon>Euteleostomi</taxon>
        <taxon>Amphibia</taxon>
        <taxon>Batrachia</taxon>
        <taxon>Anura</taxon>
        <taxon>Pelobatoidea</taxon>
        <taxon>Megophryidae</taxon>
        <taxon>Leptobrachium</taxon>
    </lineage>
</organism>
<dbReference type="InterPro" id="IPR023412">
    <property type="entry name" value="RNaseA_domain"/>
</dbReference>
<evidence type="ECO:0000259" key="6">
    <source>
        <dbReference type="SMART" id="SM00092"/>
    </source>
</evidence>
<sequence>QNILPWQEFKTKHIVNVSNIDCTEIMWDRRITDPHGVGCKPINTFIYSKDNRSIKNICSGMKANKMRVLSRTNFSLTVCKKLRIVKTRKPACVYKATTEKSPICVNCEGVSPSHLYPKNENKNTCNEQH</sequence>
<dbReference type="SMART" id="SM00092">
    <property type="entry name" value="RNAse_Pc"/>
    <property type="match status" value="1"/>
</dbReference>
<evidence type="ECO:0000256" key="2">
    <source>
        <dbReference type="ARBA" id="ARBA00022722"/>
    </source>
</evidence>
<reference evidence="7" key="1">
    <citation type="submission" date="2025-08" db="UniProtKB">
        <authorList>
            <consortium name="Ensembl"/>
        </authorList>
    </citation>
    <scope>IDENTIFICATION</scope>
</reference>
<keyword evidence="8" id="KW-1185">Reference proteome</keyword>
<dbReference type="GO" id="GO:0016787">
    <property type="term" value="F:hydrolase activity"/>
    <property type="evidence" value="ECO:0007669"/>
    <property type="project" value="UniProtKB-KW"/>
</dbReference>
<dbReference type="Ensembl" id="ENSLLET00000042212.1">
    <property type="protein sequence ID" value="ENSLLEP00000040563.1"/>
    <property type="gene ID" value="ENSLLEG00000025800.1"/>
</dbReference>
<evidence type="ECO:0000256" key="4">
    <source>
        <dbReference type="ARBA" id="ARBA00022801"/>
    </source>
</evidence>
<dbReference type="InterPro" id="IPR036816">
    <property type="entry name" value="RNaseA-like_dom_sf"/>
</dbReference>
<evidence type="ECO:0000256" key="1">
    <source>
        <dbReference type="ARBA" id="ARBA00005600"/>
    </source>
</evidence>
<keyword evidence="3 5" id="KW-0255">Endonuclease</keyword>
<dbReference type="GO" id="GO:0004519">
    <property type="term" value="F:endonuclease activity"/>
    <property type="evidence" value="ECO:0007669"/>
    <property type="project" value="UniProtKB-KW"/>
</dbReference>
<dbReference type="PANTHER" id="PTHR11437">
    <property type="entry name" value="RIBONUCLEASE"/>
    <property type="match status" value="1"/>
</dbReference>
<dbReference type="GO" id="GO:0003676">
    <property type="term" value="F:nucleic acid binding"/>
    <property type="evidence" value="ECO:0007669"/>
    <property type="project" value="InterPro"/>
</dbReference>